<dbReference type="InterPro" id="IPR002495">
    <property type="entry name" value="Glyco_trans_8"/>
</dbReference>
<dbReference type="eggNOG" id="ENOG502S0N3">
    <property type="taxonomic scope" value="Eukaryota"/>
</dbReference>
<dbReference type="PANTHER" id="PTHR11183">
    <property type="entry name" value="GLYCOGENIN SUBFAMILY MEMBER"/>
    <property type="match status" value="1"/>
</dbReference>
<reference evidence="2" key="2">
    <citation type="submission" date="2008-08" db="EMBL/GenBank/DDBJ databases">
        <authorList>
            <consortium name="Diatom Consortium"/>
            <person name="Grigoriev I."/>
            <person name="Grimwood J."/>
            <person name="Kuo A."/>
            <person name="Otillar R.P."/>
            <person name="Salamov A."/>
            <person name="Detter J.C."/>
            <person name="Lindquist E."/>
            <person name="Shapiro H."/>
            <person name="Lucas S."/>
            <person name="Glavina del Rio T."/>
            <person name="Pitluck S."/>
            <person name="Rokhsar D."/>
            <person name="Bowler C."/>
        </authorList>
    </citation>
    <scope>GENOME REANNOTATION</scope>
    <source>
        <strain evidence="2">CCAP 1055/1</strain>
    </source>
</reference>
<dbReference type="SUPFAM" id="SSF53448">
    <property type="entry name" value="Nucleotide-diphospho-sugar transferases"/>
    <property type="match status" value="1"/>
</dbReference>
<evidence type="ECO:0000313" key="2">
    <source>
        <dbReference type="Proteomes" id="UP000000759"/>
    </source>
</evidence>
<dbReference type="EMBL" id="CP001141">
    <property type="protein sequence ID" value="ACI65099.1"/>
    <property type="molecule type" value="Genomic_DNA"/>
</dbReference>
<dbReference type="Gene3D" id="3.90.550.10">
    <property type="entry name" value="Spore Coat Polysaccharide Biosynthesis Protein SpsA, Chain A"/>
    <property type="match status" value="1"/>
</dbReference>
<dbReference type="InParanoid" id="B5Y3D2"/>
<keyword evidence="2" id="KW-1185">Reference proteome</keyword>
<dbReference type="HOGENOM" id="CLU_041622_0_0_1"/>
<dbReference type="KEGG" id="pti:PHATR_46661"/>
<accession>B5Y3D2</accession>
<protein>
    <submittedName>
        <fullName evidence="1">Uncharacterized protein</fullName>
    </submittedName>
</protein>
<dbReference type="PaxDb" id="2850-Phatr46661"/>
<dbReference type="GeneID" id="7204490"/>
<sequence>MSIIGSRLTRRRAARFQSEQKYVLFLLMLAALTFWRVKRINYGTNIDATIATSDLFLLPMSLWKDTKAAPDKAALQMANENSTVPSATRANKNISILAPPPIRASKKATIAYAISVTDCKNPLDNRLVDGAAVLKHSIHLASIRNPSGTSRYDYHTYAFVHPNATQCSSILERAGYTVQMRDTPIDTDDINNTAYAERLNNPNSGCCGAREFLKLYSYTLLEYPVVVHLDVDVVILKPLDELFDIMLQPANATKHVKDAMWNKTVAHSIDSMFTRDYPMSNSVGNPNKVGMQGGFWLVRPNLTIYDEYRQIILRGDFVPGSGWGGAEYRYGGFYGAAQIQGIVPYFYGRFHPQTFVELNRCVYNQMVDIPYHEKYGKCLTGEEICQDCREANVEDIYSAHFTLCGKPWTCPSIEQHSNKSESYKWMEKVSLVGKKGELCIRLHREWHRIRHNLEVSWGIKEPIVQDPSLQPNGSISEYFYGHCKRTQTLLELDYNYVPLRFPDH</sequence>
<dbReference type="GO" id="GO:0016757">
    <property type="term" value="F:glycosyltransferase activity"/>
    <property type="evidence" value="ECO:0007669"/>
    <property type="project" value="InterPro"/>
</dbReference>
<gene>
    <name evidence="1" type="ORF">PHATR_46661</name>
</gene>
<proteinExistence type="predicted"/>
<name>B5Y3D2_PHATC</name>
<dbReference type="InterPro" id="IPR050587">
    <property type="entry name" value="GNT1/Glycosyltrans_8"/>
</dbReference>
<reference evidence="1 2" key="1">
    <citation type="journal article" date="2008" name="Nature">
        <title>The Phaeodactylum genome reveals the evolutionary history of diatom genomes.</title>
        <authorList>
            <person name="Bowler C."/>
            <person name="Allen A.E."/>
            <person name="Badger J.H."/>
            <person name="Grimwood J."/>
            <person name="Jabbari K."/>
            <person name="Kuo A."/>
            <person name="Maheswari U."/>
            <person name="Martens C."/>
            <person name="Maumus F."/>
            <person name="Otillar R.P."/>
            <person name="Rayko E."/>
            <person name="Salamov A."/>
            <person name="Vandepoele K."/>
            <person name="Beszteri B."/>
            <person name="Gruber A."/>
            <person name="Heijde M."/>
            <person name="Katinka M."/>
            <person name="Mock T."/>
            <person name="Valentin K."/>
            <person name="Verret F."/>
            <person name="Berges J.A."/>
            <person name="Brownlee C."/>
            <person name="Cadoret J.P."/>
            <person name="Chiovitti A."/>
            <person name="Choi C.J."/>
            <person name="Coesel S."/>
            <person name="De Martino A."/>
            <person name="Detter J.C."/>
            <person name="Durkin C."/>
            <person name="Falciatore A."/>
            <person name="Fournet J."/>
            <person name="Haruta M."/>
            <person name="Huysman M.J."/>
            <person name="Jenkins B.D."/>
            <person name="Jiroutova K."/>
            <person name="Jorgensen R.E."/>
            <person name="Joubert Y."/>
            <person name="Kaplan A."/>
            <person name="Kroger N."/>
            <person name="Kroth P.G."/>
            <person name="La Roche J."/>
            <person name="Lindquist E."/>
            <person name="Lommer M."/>
            <person name="Martin-Jezequel V."/>
            <person name="Lopez P.J."/>
            <person name="Lucas S."/>
            <person name="Mangogna M."/>
            <person name="McGinnis K."/>
            <person name="Medlin L.K."/>
            <person name="Montsant A."/>
            <person name="Oudot-Le Secq M.P."/>
            <person name="Napoli C."/>
            <person name="Obornik M."/>
            <person name="Parker M.S."/>
            <person name="Petit J.L."/>
            <person name="Porcel B.M."/>
            <person name="Poulsen N."/>
            <person name="Robison M."/>
            <person name="Rychlewski L."/>
            <person name="Rynearson T.A."/>
            <person name="Schmutz J."/>
            <person name="Shapiro H."/>
            <person name="Siaut M."/>
            <person name="Stanley M."/>
            <person name="Sussman M.R."/>
            <person name="Taylor A.R."/>
            <person name="Vardi A."/>
            <person name="von Dassow P."/>
            <person name="Vyverman W."/>
            <person name="Willis A."/>
            <person name="Wyrwicz L.S."/>
            <person name="Rokhsar D.S."/>
            <person name="Weissenbach J."/>
            <person name="Armbrust E.V."/>
            <person name="Green B.R."/>
            <person name="Van de Peer Y."/>
            <person name="Grigoriev I.V."/>
        </authorList>
    </citation>
    <scope>NUCLEOTIDE SEQUENCE [LARGE SCALE GENOMIC DNA]</scope>
    <source>
        <strain evidence="1 2">CCAP 1055/1</strain>
    </source>
</reference>
<dbReference type="RefSeq" id="XP_002185629.1">
    <property type="nucleotide sequence ID" value="XM_002185593.1"/>
</dbReference>
<dbReference type="AlphaFoldDB" id="B5Y3D2"/>
<dbReference type="Proteomes" id="UP000000759">
    <property type="component" value="Chromosome 11"/>
</dbReference>
<organism evidence="1 2">
    <name type="scientific">Phaeodactylum tricornutum (strain CCAP 1055/1)</name>
    <dbReference type="NCBI Taxonomy" id="556484"/>
    <lineage>
        <taxon>Eukaryota</taxon>
        <taxon>Sar</taxon>
        <taxon>Stramenopiles</taxon>
        <taxon>Ochrophyta</taxon>
        <taxon>Bacillariophyta</taxon>
        <taxon>Bacillariophyceae</taxon>
        <taxon>Bacillariophycidae</taxon>
        <taxon>Naviculales</taxon>
        <taxon>Phaeodactylaceae</taxon>
        <taxon>Phaeodactylum</taxon>
    </lineage>
</organism>
<evidence type="ECO:0000313" key="1">
    <source>
        <dbReference type="EMBL" id="ACI65099.1"/>
    </source>
</evidence>
<dbReference type="OrthoDB" id="2014201at2759"/>
<dbReference type="InterPro" id="IPR029044">
    <property type="entry name" value="Nucleotide-diphossugar_trans"/>
</dbReference>
<dbReference type="Pfam" id="PF01501">
    <property type="entry name" value="Glyco_transf_8"/>
    <property type="match status" value="1"/>
</dbReference>